<reference evidence="2" key="1">
    <citation type="submission" date="2021-07" db="EMBL/GenBank/DDBJ databases">
        <title>Roseobacter insulae sp. nov., isolated from a tidal flat.</title>
        <authorList>
            <person name="Park S."/>
            <person name="Yoon J.-H."/>
        </authorList>
    </citation>
    <scope>NUCLEOTIDE SEQUENCE</scope>
    <source>
        <strain evidence="2">YSTF-M11</strain>
    </source>
</reference>
<accession>A0A9X1FWG7</accession>
<keyword evidence="3" id="KW-1185">Reference proteome</keyword>
<gene>
    <name evidence="2" type="ORF">KX928_14050</name>
</gene>
<keyword evidence="1" id="KW-0472">Membrane</keyword>
<feature type="transmembrane region" description="Helical" evidence="1">
    <location>
        <begin position="203"/>
        <end position="222"/>
    </location>
</feature>
<organism evidence="2 3">
    <name type="scientific">Roseobacter insulae</name>
    <dbReference type="NCBI Taxonomy" id="2859783"/>
    <lineage>
        <taxon>Bacteria</taxon>
        <taxon>Pseudomonadati</taxon>
        <taxon>Pseudomonadota</taxon>
        <taxon>Alphaproteobacteria</taxon>
        <taxon>Rhodobacterales</taxon>
        <taxon>Roseobacteraceae</taxon>
        <taxon>Roseobacter</taxon>
    </lineage>
</organism>
<evidence type="ECO:0000313" key="2">
    <source>
        <dbReference type="EMBL" id="MBW4708907.1"/>
    </source>
</evidence>
<name>A0A9X1FWG7_9RHOB</name>
<dbReference type="EMBL" id="JAHXDN010000003">
    <property type="protein sequence ID" value="MBW4708907.1"/>
    <property type="molecule type" value="Genomic_DNA"/>
</dbReference>
<dbReference type="RefSeq" id="WP_219503672.1">
    <property type="nucleotide sequence ID" value="NZ_JAHXDN010000003.1"/>
</dbReference>
<feature type="transmembrane region" description="Helical" evidence="1">
    <location>
        <begin position="228"/>
        <end position="253"/>
    </location>
</feature>
<dbReference type="AlphaFoldDB" id="A0A9X1FWG7"/>
<feature type="transmembrane region" description="Helical" evidence="1">
    <location>
        <begin position="393"/>
        <end position="410"/>
    </location>
</feature>
<keyword evidence="1" id="KW-1133">Transmembrane helix</keyword>
<proteinExistence type="predicted"/>
<feature type="transmembrane region" description="Helical" evidence="1">
    <location>
        <begin position="139"/>
        <end position="158"/>
    </location>
</feature>
<evidence type="ECO:0000313" key="3">
    <source>
        <dbReference type="Proteomes" id="UP001138661"/>
    </source>
</evidence>
<evidence type="ECO:0000256" key="1">
    <source>
        <dbReference type="SAM" id="Phobius"/>
    </source>
</evidence>
<keyword evidence="1" id="KW-0812">Transmembrane</keyword>
<feature type="transmembrane region" description="Helical" evidence="1">
    <location>
        <begin position="164"/>
        <end position="183"/>
    </location>
</feature>
<feature type="transmembrane region" description="Helical" evidence="1">
    <location>
        <begin position="107"/>
        <end position="127"/>
    </location>
</feature>
<protein>
    <submittedName>
        <fullName evidence="2">Uncharacterized protein</fullName>
    </submittedName>
</protein>
<sequence>MKTKTDAAPLFSLGGVFVAFCVAVLLCWPNFVTGGIFTFSDTSSYIRGGERIWGVLTDALMPAEKTVVSGGQTPQAAPSSLSVDAKGGSTVGRSFVYSLFSYVLLKLSGPTGIALAQGTIIVVTFLALVDRAALQSRRIMLAGAGVVVVLTTLPWHAVYLMPDVFGSVIIIFGAILVSTFNDLSTLQKTGLTVLAAAATATHYGNVPLMAGVGFSGLFWLLLTRRLRLSAVIAVVCAVSFSPVVNVAASSMFLKTPSAAPMRLPILLARSLADGPANWYLEAECETSHFAMCEAFGDNVPDSIRDLLWAKDGVQSLSPELVSRIRAEEFELLQQVFLRYPVEQTASLSRNTLKQLVTFGTGLVFSSDGLDARFRPIKPSDPFGNDLRRAAEPVVIFVAGTSFLALLALALTGKLTRSQRRMFVAICYGLFFNAAVFGGLSAPVDRYQARIMWIVPAFLVVVIAHLNTARRDQSA</sequence>
<feature type="transmembrane region" description="Helical" evidence="1">
    <location>
        <begin position="422"/>
        <end position="443"/>
    </location>
</feature>
<feature type="transmembrane region" description="Helical" evidence="1">
    <location>
        <begin position="7"/>
        <end position="31"/>
    </location>
</feature>
<feature type="transmembrane region" description="Helical" evidence="1">
    <location>
        <begin position="449"/>
        <end position="468"/>
    </location>
</feature>
<comment type="caution">
    <text evidence="2">The sequence shown here is derived from an EMBL/GenBank/DDBJ whole genome shotgun (WGS) entry which is preliminary data.</text>
</comment>
<dbReference type="Proteomes" id="UP001138661">
    <property type="component" value="Unassembled WGS sequence"/>
</dbReference>